<gene>
    <name evidence="1" type="ORF">GLX27_004001</name>
</gene>
<evidence type="ECO:0000313" key="1">
    <source>
        <dbReference type="EMBL" id="WFD49321.1"/>
    </source>
</evidence>
<protein>
    <submittedName>
        <fullName evidence="1">Uncharacterized protein</fullName>
    </submittedName>
</protein>
<organism evidence="1 2">
    <name type="scientific">Malassezia furfur</name>
    <name type="common">Pityriasis versicolor infection agent</name>
    <name type="synonym">Pityrosporum furfur</name>
    <dbReference type="NCBI Taxonomy" id="55194"/>
    <lineage>
        <taxon>Eukaryota</taxon>
        <taxon>Fungi</taxon>
        <taxon>Dikarya</taxon>
        <taxon>Basidiomycota</taxon>
        <taxon>Ustilaginomycotina</taxon>
        <taxon>Malasseziomycetes</taxon>
        <taxon>Malasseziales</taxon>
        <taxon>Malasseziaceae</taxon>
        <taxon>Malassezia</taxon>
    </lineage>
</organism>
<accession>A0ABY8EUN9</accession>
<dbReference type="Proteomes" id="UP000818624">
    <property type="component" value="Chromosome 4"/>
</dbReference>
<reference evidence="1 2" key="1">
    <citation type="journal article" date="2020" name="Elife">
        <title>Loss of centromere function drives karyotype evolution in closely related Malassezia species.</title>
        <authorList>
            <person name="Sankaranarayanan S.R."/>
            <person name="Ianiri G."/>
            <person name="Coelho M.A."/>
            <person name="Reza M.H."/>
            <person name="Thimmappa B.C."/>
            <person name="Ganguly P."/>
            <person name="Vadnala R.N."/>
            <person name="Sun S."/>
            <person name="Siddharthan R."/>
            <person name="Tellgren-Roth C."/>
            <person name="Dawson T.L."/>
            <person name="Heitman J."/>
            <person name="Sanyal K."/>
        </authorList>
    </citation>
    <scope>NUCLEOTIDE SEQUENCE [LARGE SCALE GENOMIC DNA]</scope>
    <source>
        <strain evidence="1">CBS14141</strain>
    </source>
</reference>
<evidence type="ECO:0000313" key="2">
    <source>
        <dbReference type="Proteomes" id="UP000818624"/>
    </source>
</evidence>
<name>A0ABY8EUN9_MALFU</name>
<dbReference type="EMBL" id="CP046237">
    <property type="protein sequence ID" value="WFD49321.1"/>
    <property type="molecule type" value="Genomic_DNA"/>
</dbReference>
<keyword evidence="2" id="KW-1185">Reference proteome</keyword>
<sequence>MVNIDLDPETRSAIIPQLQQIIDHVKSGGVPAYEKEVSRLQAAHDKYHDKGDSAGSFEDDQLYKILTQINQHGKVKESIGTAQHRDELLKALETELQRLQAQQ</sequence>
<proteinExistence type="predicted"/>